<dbReference type="Pfam" id="PF25583">
    <property type="entry name" value="WCX"/>
    <property type="match status" value="1"/>
</dbReference>
<gene>
    <name evidence="3" type="ORF">FLK61_26795</name>
</gene>
<dbReference type="PANTHER" id="PTHR34580">
    <property type="match status" value="1"/>
</dbReference>
<feature type="domain" description="WYL" evidence="1">
    <location>
        <begin position="145"/>
        <end position="218"/>
    </location>
</feature>
<proteinExistence type="predicted"/>
<protein>
    <submittedName>
        <fullName evidence="3">WYL domain-containing protein</fullName>
    </submittedName>
</protein>
<dbReference type="KEGG" id="psua:FLK61_26795"/>
<evidence type="ECO:0000259" key="2">
    <source>
        <dbReference type="Pfam" id="PF25583"/>
    </source>
</evidence>
<dbReference type="Pfam" id="PF13280">
    <property type="entry name" value="WYL"/>
    <property type="match status" value="1"/>
</dbReference>
<evidence type="ECO:0000259" key="1">
    <source>
        <dbReference type="Pfam" id="PF13280"/>
    </source>
</evidence>
<evidence type="ECO:0000313" key="3">
    <source>
        <dbReference type="EMBL" id="QKS70366.1"/>
    </source>
</evidence>
<feature type="domain" description="WCX" evidence="2">
    <location>
        <begin position="248"/>
        <end position="321"/>
    </location>
</feature>
<dbReference type="AlphaFoldDB" id="A0A859FDR1"/>
<dbReference type="PANTHER" id="PTHR34580:SF1">
    <property type="entry name" value="PROTEIN PAFC"/>
    <property type="match status" value="1"/>
</dbReference>
<organism evidence="3 4">
    <name type="scientific">Paenalkalicoccus suaedae</name>
    <dbReference type="NCBI Taxonomy" id="2592382"/>
    <lineage>
        <taxon>Bacteria</taxon>
        <taxon>Bacillati</taxon>
        <taxon>Bacillota</taxon>
        <taxon>Bacilli</taxon>
        <taxon>Bacillales</taxon>
        <taxon>Bacillaceae</taxon>
        <taxon>Paenalkalicoccus</taxon>
    </lineage>
</organism>
<sequence>MKPTNRRRLLMLLEVLHTHSDEDHTYTVRELASLIEETYDVVISTAALKQDLLELIGWEEAGIEECYEQNGLPKRYYKATRILDQYDVRILMDAISSATFLTQSRTENLLKQLSRLISVHHMEGLKAQVSKSSYKKSLNNGVRYHISTIYDALSNNKMVRFRYETYHHSTTRTLKRDGGWYKASPLGVYWHKERYYFIAIESNVTKHFRIDRMVNVEMTEECFKRDPHFSVEKYVENRINMFSGKKQSIELSFASEWIRIVIDQFGTQADIRKHGDGSYHLYAESVVGKGLVRWILSNGANIKVIHPVKLRDMVQSEINKMNLHYT</sequence>
<evidence type="ECO:0000313" key="4">
    <source>
        <dbReference type="Proteomes" id="UP000318138"/>
    </source>
</evidence>
<dbReference type="PROSITE" id="PS52050">
    <property type="entry name" value="WYL"/>
    <property type="match status" value="1"/>
</dbReference>
<keyword evidence="4" id="KW-1185">Reference proteome</keyword>
<dbReference type="EMBL" id="CP041372">
    <property type="protein sequence ID" value="QKS70366.1"/>
    <property type="molecule type" value="Genomic_DNA"/>
</dbReference>
<name>A0A859FDR1_9BACI</name>
<accession>A0A859FDR1</accession>
<dbReference type="InterPro" id="IPR051534">
    <property type="entry name" value="CBASS_pafABC_assoc_protein"/>
</dbReference>
<dbReference type="InterPro" id="IPR026881">
    <property type="entry name" value="WYL_dom"/>
</dbReference>
<reference evidence="4" key="1">
    <citation type="submission" date="2019-07" db="EMBL/GenBank/DDBJ databases">
        <title>Bacillus alkalisoli sp. nov. isolated from saline soil.</title>
        <authorList>
            <person name="Sun J.-Q."/>
            <person name="Xu L."/>
        </authorList>
    </citation>
    <scope>NUCLEOTIDE SEQUENCE [LARGE SCALE GENOMIC DNA]</scope>
    <source>
        <strain evidence="4">M4U3P1</strain>
    </source>
</reference>
<dbReference type="InterPro" id="IPR057727">
    <property type="entry name" value="WCX_dom"/>
</dbReference>
<dbReference type="RefSeq" id="WP_176008407.1">
    <property type="nucleotide sequence ID" value="NZ_CP041372.2"/>
</dbReference>
<dbReference type="Proteomes" id="UP000318138">
    <property type="component" value="Chromosome"/>
</dbReference>